<accession>A0A558AIL4</accession>
<reference evidence="1 2" key="1">
    <citation type="submission" date="2019-07" db="EMBL/GenBank/DDBJ databases">
        <title>New species of Amycolatopsis and Streptomyces.</title>
        <authorList>
            <person name="Duangmal K."/>
            <person name="Teo W.F.A."/>
            <person name="Lipun K."/>
        </authorList>
    </citation>
    <scope>NUCLEOTIDE SEQUENCE [LARGE SCALE GENOMIC DNA]</scope>
    <source>
        <strain evidence="1 2">JCM 30562</strain>
    </source>
</reference>
<dbReference type="Proteomes" id="UP000318578">
    <property type="component" value="Unassembled WGS sequence"/>
</dbReference>
<name>A0A558AIL4_9PSEU</name>
<evidence type="ECO:0000313" key="2">
    <source>
        <dbReference type="Proteomes" id="UP000318578"/>
    </source>
</evidence>
<sequence length="80" mass="9011">MIELYVLDVPEFRAFIDEGAKVADQCRTIGNYVLLCSNDTLVIDRRQAGVRQAVWYSAVGALRHGKVAQFDKDALRVEPE</sequence>
<keyword evidence="2" id="KW-1185">Reference proteome</keyword>
<comment type="caution">
    <text evidence="1">The sequence shown here is derived from an EMBL/GenBank/DDBJ whole genome shotgun (WGS) entry which is preliminary data.</text>
</comment>
<dbReference type="RefSeq" id="WP_144635919.1">
    <property type="nucleotide sequence ID" value="NZ_BNAX01000018.1"/>
</dbReference>
<dbReference type="EMBL" id="VJZA01000008">
    <property type="protein sequence ID" value="TVT24113.1"/>
    <property type="molecule type" value="Genomic_DNA"/>
</dbReference>
<organism evidence="1 2">
    <name type="scientific">Amycolatopsis acidiphila</name>
    <dbReference type="NCBI Taxonomy" id="715473"/>
    <lineage>
        <taxon>Bacteria</taxon>
        <taxon>Bacillati</taxon>
        <taxon>Actinomycetota</taxon>
        <taxon>Actinomycetes</taxon>
        <taxon>Pseudonocardiales</taxon>
        <taxon>Pseudonocardiaceae</taxon>
        <taxon>Amycolatopsis</taxon>
    </lineage>
</organism>
<gene>
    <name evidence="1" type="ORF">FNH06_07905</name>
</gene>
<dbReference type="OrthoDB" id="3785744at2"/>
<dbReference type="AlphaFoldDB" id="A0A558AIL4"/>
<evidence type="ECO:0000313" key="1">
    <source>
        <dbReference type="EMBL" id="TVT24113.1"/>
    </source>
</evidence>
<proteinExistence type="predicted"/>
<protein>
    <submittedName>
        <fullName evidence="1">Glyoxalase</fullName>
    </submittedName>
</protein>